<evidence type="ECO:0000259" key="1">
    <source>
        <dbReference type="SMART" id="SM00530"/>
    </source>
</evidence>
<evidence type="ECO:0000313" key="2">
    <source>
        <dbReference type="EMBL" id="RKQ60059.1"/>
    </source>
</evidence>
<dbReference type="Gene3D" id="1.10.260.40">
    <property type="entry name" value="lambda repressor-like DNA-binding domains"/>
    <property type="match status" value="1"/>
</dbReference>
<comment type="caution">
    <text evidence="2">The sequence shown here is derived from an EMBL/GenBank/DDBJ whole genome shotgun (WGS) entry which is preliminary data.</text>
</comment>
<dbReference type="Proteomes" id="UP000279384">
    <property type="component" value="Unassembled WGS sequence"/>
</dbReference>
<dbReference type="InterPro" id="IPR010982">
    <property type="entry name" value="Lambda_DNA-bd_dom_sf"/>
</dbReference>
<dbReference type="Pfam" id="PF13560">
    <property type="entry name" value="HTH_31"/>
    <property type="match status" value="1"/>
</dbReference>
<dbReference type="EMBL" id="RBID01000013">
    <property type="protein sequence ID" value="RKQ60059.1"/>
    <property type="molecule type" value="Genomic_DNA"/>
</dbReference>
<dbReference type="AlphaFoldDB" id="A0A495BGC4"/>
<dbReference type="SMART" id="SM00530">
    <property type="entry name" value="HTH_XRE"/>
    <property type="match status" value="1"/>
</dbReference>
<dbReference type="CDD" id="cd00093">
    <property type="entry name" value="HTH_XRE"/>
    <property type="match status" value="1"/>
</dbReference>
<dbReference type="SUPFAM" id="SSF47413">
    <property type="entry name" value="lambda repressor-like DNA-binding domains"/>
    <property type="match status" value="1"/>
</dbReference>
<dbReference type="GO" id="GO:0003677">
    <property type="term" value="F:DNA binding"/>
    <property type="evidence" value="ECO:0007669"/>
    <property type="project" value="InterPro"/>
</dbReference>
<dbReference type="InterPro" id="IPR001387">
    <property type="entry name" value="Cro/C1-type_HTH"/>
</dbReference>
<evidence type="ECO:0000313" key="3">
    <source>
        <dbReference type="Proteomes" id="UP000279384"/>
    </source>
</evidence>
<reference evidence="2 3" key="1">
    <citation type="submission" date="2018-10" db="EMBL/GenBank/DDBJ databases">
        <title>Genomic Encyclopedia of Type Strains, Phase IV (KMG-IV): sequencing the most valuable type-strain genomes for metagenomic binning, comparative biology and taxonomic classification.</title>
        <authorList>
            <person name="Goeker M."/>
        </authorList>
    </citation>
    <scope>NUCLEOTIDE SEQUENCE [LARGE SCALE GENOMIC DNA]</scope>
    <source>
        <strain evidence="2 3">DSM 3303</strain>
    </source>
</reference>
<feature type="domain" description="HTH cro/C1-type" evidence="1">
    <location>
        <begin position="129"/>
        <end position="191"/>
    </location>
</feature>
<sequence>MPLLVAFLSCQNEPFCHRSRFDPHCRNAQEDQPRSEGYLAVASETLHVLTTSFLTSLTCISSIGHSIQTLKRVVNAVFYVNLNLNYYLSIDSAYFNPLSVVCWRLSTFAWMRMTANRKVAQYGAVLMYLLVVERKNKGGDVNRGGFSQGEVAEAAGLSQSTWARMEKGEGAVQLDYIATVAPMFGHSILDMVKAADVLCSVLEDEGLPVRGYGYKDYRHLSANMEVATVDEIQDAYTRAELGRAFVLFSAKFGGIVSTLLTYEKNPEAFRSLMRQNREQLSVVTKAGFTV</sequence>
<organism evidence="2 3">
    <name type="scientific">Vogesella indigofera</name>
    <name type="common">Pseudomonas indigofera</name>
    <dbReference type="NCBI Taxonomy" id="45465"/>
    <lineage>
        <taxon>Bacteria</taxon>
        <taxon>Pseudomonadati</taxon>
        <taxon>Pseudomonadota</taxon>
        <taxon>Betaproteobacteria</taxon>
        <taxon>Neisseriales</taxon>
        <taxon>Chromobacteriaceae</taxon>
        <taxon>Vogesella</taxon>
    </lineage>
</organism>
<proteinExistence type="predicted"/>
<protein>
    <submittedName>
        <fullName evidence="2">Helix-turn-helix protein</fullName>
    </submittedName>
</protein>
<gene>
    <name evidence="2" type="ORF">C8E02_1403</name>
</gene>
<accession>A0A495BGC4</accession>
<name>A0A495BGC4_VOGIN</name>